<dbReference type="PROSITE" id="PS51257">
    <property type="entry name" value="PROKAR_LIPOPROTEIN"/>
    <property type="match status" value="1"/>
</dbReference>
<dbReference type="RefSeq" id="WP_054724276.1">
    <property type="nucleotide sequence ID" value="NZ_CP009429.1"/>
</dbReference>
<proteinExistence type="predicted"/>
<protein>
    <submittedName>
        <fullName evidence="2">Uncharacterized protein</fullName>
    </submittedName>
</protein>
<evidence type="ECO:0000313" key="3">
    <source>
        <dbReference type="Proteomes" id="UP000076088"/>
    </source>
</evidence>
<organism evidence="2 3">
    <name type="scientific">Sphingopyxis macrogoltabida</name>
    <name type="common">Sphingomonas macrogoltabidus</name>
    <dbReference type="NCBI Taxonomy" id="33050"/>
    <lineage>
        <taxon>Bacteria</taxon>
        <taxon>Pseudomonadati</taxon>
        <taxon>Pseudomonadota</taxon>
        <taxon>Alphaproteobacteria</taxon>
        <taxon>Sphingomonadales</taxon>
        <taxon>Sphingomonadaceae</taxon>
        <taxon>Sphingopyxis</taxon>
    </lineage>
</organism>
<evidence type="ECO:0000313" key="2">
    <source>
        <dbReference type="EMBL" id="AMU87712.1"/>
    </source>
</evidence>
<accession>A0AAC8YX71</accession>
<keyword evidence="3" id="KW-1185">Reference proteome</keyword>
<reference evidence="3" key="1">
    <citation type="submission" date="2015-11" db="EMBL/GenBank/DDBJ databases">
        <title>Complete genome sequence of a polyethylene-glycol degrader Sphingopyxis macrogoltabida 203N (NBRC 111659).</title>
        <authorList>
            <person name="Yoshiyuki O."/>
            <person name="Shouta N."/>
            <person name="Nagata Y."/>
            <person name="Numata M."/>
            <person name="Tsuchikane K."/>
            <person name="Hosoyama A."/>
            <person name="Yamazoe A."/>
            <person name="Tsuda M."/>
            <person name="Fujita N."/>
            <person name="Kawai F."/>
        </authorList>
    </citation>
    <scope>NUCLEOTIDE SEQUENCE [LARGE SCALE GENOMIC DNA]</scope>
    <source>
        <strain evidence="3">203N</strain>
    </source>
</reference>
<dbReference type="KEGG" id="smaz:LH19_01465"/>
<dbReference type="Proteomes" id="UP000076088">
    <property type="component" value="Chromosome"/>
</dbReference>
<name>A0AAC8YX71_SPHMC</name>
<sequence>MRLKIFALTGVAAVALGACTVKDEKDKAGDPTATESAGVTREEMKVEEPEGPPVTPMAAATVIQSQPGPDGSQVDLLSVKVTGDILTVTLRCSSQEKYNRKSLRVAQVSVIDDATSQRIGVLKDNEGNAMVSNLSRSGNSDYDNMGVDCTSKPGVMWAKFPAPPATSKTVSISFPDIAPFDGITVQR</sequence>
<gene>
    <name evidence="2" type="ORF">ATM17_01450</name>
</gene>
<reference evidence="2 3" key="2">
    <citation type="journal article" date="2016" name="Genome Announc.">
        <title>Complete Genome Sequence of Sphingopyxis macrogoltabida Strain 203N (NBRC 111659), a Polyethylene Glycol Degrader.</title>
        <authorList>
            <person name="Ohtsubo Y."/>
            <person name="Nonoyama S."/>
            <person name="Nagata Y."/>
            <person name="Numata M."/>
            <person name="Tsuchikane K."/>
            <person name="Hosoyama A."/>
            <person name="Yamazoe A."/>
            <person name="Tsuda M."/>
            <person name="Fujita N."/>
            <person name="Kawai F."/>
        </authorList>
    </citation>
    <scope>NUCLEOTIDE SEQUENCE [LARGE SCALE GENOMIC DNA]</scope>
    <source>
        <strain evidence="2 3">203N</strain>
    </source>
</reference>
<dbReference type="AlphaFoldDB" id="A0AAC8YX71"/>
<feature type="region of interest" description="Disordered" evidence="1">
    <location>
        <begin position="23"/>
        <end position="54"/>
    </location>
</feature>
<evidence type="ECO:0000256" key="1">
    <source>
        <dbReference type="SAM" id="MobiDB-lite"/>
    </source>
</evidence>
<dbReference type="EMBL" id="CP013344">
    <property type="protein sequence ID" value="AMU87712.1"/>
    <property type="molecule type" value="Genomic_DNA"/>
</dbReference>